<proteinExistence type="predicted"/>
<accession>A0ACC2JHU4</accession>
<protein>
    <submittedName>
        <fullName evidence="1">Uncharacterized protein</fullName>
    </submittedName>
</protein>
<evidence type="ECO:0000313" key="1">
    <source>
        <dbReference type="EMBL" id="KAJ8127006.1"/>
    </source>
</evidence>
<dbReference type="EMBL" id="JAPUUL010001599">
    <property type="protein sequence ID" value="KAJ8127006.1"/>
    <property type="molecule type" value="Genomic_DNA"/>
</dbReference>
<reference evidence="1" key="1">
    <citation type="submission" date="2022-12" db="EMBL/GenBank/DDBJ databases">
        <title>Genome Sequence of Lasiodiplodia mahajangana.</title>
        <authorList>
            <person name="Buettner E."/>
        </authorList>
    </citation>
    <scope>NUCLEOTIDE SEQUENCE</scope>
    <source>
        <strain evidence="1">VT137</strain>
    </source>
</reference>
<organism evidence="1 2">
    <name type="scientific">Lasiodiplodia mahajangana</name>
    <dbReference type="NCBI Taxonomy" id="1108764"/>
    <lineage>
        <taxon>Eukaryota</taxon>
        <taxon>Fungi</taxon>
        <taxon>Dikarya</taxon>
        <taxon>Ascomycota</taxon>
        <taxon>Pezizomycotina</taxon>
        <taxon>Dothideomycetes</taxon>
        <taxon>Dothideomycetes incertae sedis</taxon>
        <taxon>Botryosphaeriales</taxon>
        <taxon>Botryosphaeriaceae</taxon>
        <taxon>Lasiodiplodia</taxon>
    </lineage>
</organism>
<name>A0ACC2JHU4_9PEZI</name>
<dbReference type="Proteomes" id="UP001153332">
    <property type="component" value="Unassembled WGS sequence"/>
</dbReference>
<comment type="caution">
    <text evidence="1">The sequence shown here is derived from an EMBL/GenBank/DDBJ whole genome shotgun (WGS) entry which is preliminary data.</text>
</comment>
<keyword evidence="2" id="KW-1185">Reference proteome</keyword>
<gene>
    <name evidence="1" type="ORF">O1611_g6630</name>
</gene>
<sequence length="105" mass="11375">MEVSLEALEVSLEDVKKSHKTIVIGEFNGPIRTYKTDTIEHEGNSVTDAGAPVQDSSAEGANKSTRQYRQRVEFYAVAIVNDTCGIHPQHGESGIRCGKGKGGRD</sequence>
<evidence type="ECO:0000313" key="2">
    <source>
        <dbReference type="Proteomes" id="UP001153332"/>
    </source>
</evidence>